<dbReference type="Proteomes" id="UP000193484">
    <property type="component" value="Unassembled WGS sequence"/>
</dbReference>
<evidence type="ECO:0000313" key="7">
    <source>
        <dbReference type="EMBL" id="ORV04546.1"/>
    </source>
</evidence>
<dbReference type="EMBL" id="LQOJ01000030">
    <property type="protein sequence ID" value="ORV04546.1"/>
    <property type="molecule type" value="Genomic_DNA"/>
</dbReference>
<dbReference type="InterPro" id="IPR051598">
    <property type="entry name" value="TSUP/Inactive_protease-like"/>
</dbReference>
<dbReference type="RefSeq" id="WP_085094919.1">
    <property type="nucleotide sequence ID" value="NZ_AP022603.1"/>
</dbReference>
<feature type="transmembrane region" description="Helical" evidence="6">
    <location>
        <begin position="47"/>
        <end position="75"/>
    </location>
</feature>
<feature type="transmembrane region" description="Helical" evidence="6">
    <location>
        <begin position="87"/>
        <end position="108"/>
    </location>
</feature>
<organism evidence="7 8">
    <name type="scientific">Mycolicibacterium fallax</name>
    <name type="common">Mycobacterium fallax</name>
    <dbReference type="NCBI Taxonomy" id="1793"/>
    <lineage>
        <taxon>Bacteria</taxon>
        <taxon>Bacillati</taxon>
        <taxon>Actinomycetota</taxon>
        <taxon>Actinomycetes</taxon>
        <taxon>Mycobacteriales</taxon>
        <taxon>Mycobacteriaceae</taxon>
        <taxon>Mycolicibacterium</taxon>
    </lineage>
</organism>
<accession>A0A1X1RFB4</accession>
<comment type="subcellular location">
    <subcellularLocation>
        <location evidence="6">Cell membrane</location>
        <topology evidence="6">Multi-pass membrane protein</topology>
    </subcellularLocation>
    <subcellularLocation>
        <location evidence="1">Membrane</location>
        <topology evidence="1">Multi-pass membrane protein</topology>
    </subcellularLocation>
</comment>
<feature type="transmembrane region" description="Helical" evidence="6">
    <location>
        <begin position="227"/>
        <end position="247"/>
    </location>
</feature>
<dbReference type="InterPro" id="IPR002781">
    <property type="entry name" value="TM_pro_TauE-like"/>
</dbReference>
<proteinExistence type="inferred from homology"/>
<comment type="caution">
    <text evidence="7">The sequence shown here is derived from an EMBL/GenBank/DDBJ whole genome shotgun (WGS) entry which is preliminary data.</text>
</comment>
<evidence type="ECO:0000256" key="5">
    <source>
        <dbReference type="ARBA" id="ARBA00023136"/>
    </source>
</evidence>
<keyword evidence="8" id="KW-1185">Reference proteome</keyword>
<keyword evidence="6" id="KW-1003">Cell membrane</keyword>
<keyword evidence="3 6" id="KW-0812">Transmembrane</keyword>
<evidence type="ECO:0000256" key="2">
    <source>
        <dbReference type="ARBA" id="ARBA00009142"/>
    </source>
</evidence>
<evidence type="ECO:0000256" key="6">
    <source>
        <dbReference type="RuleBase" id="RU363041"/>
    </source>
</evidence>
<dbReference type="GO" id="GO:0005886">
    <property type="term" value="C:plasma membrane"/>
    <property type="evidence" value="ECO:0007669"/>
    <property type="project" value="UniProtKB-SubCell"/>
</dbReference>
<gene>
    <name evidence="7" type="ORF">AWC04_08075</name>
</gene>
<evidence type="ECO:0000256" key="3">
    <source>
        <dbReference type="ARBA" id="ARBA00022692"/>
    </source>
</evidence>
<feature type="transmembrane region" description="Helical" evidence="6">
    <location>
        <begin position="20"/>
        <end position="40"/>
    </location>
</feature>
<name>A0A1X1RFB4_MYCFA</name>
<feature type="transmembrane region" description="Helical" evidence="6">
    <location>
        <begin position="120"/>
        <end position="140"/>
    </location>
</feature>
<protein>
    <recommendedName>
        <fullName evidence="6">Probable membrane transporter protein</fullName>
    </recommendedName>
</protein>
<dbReference type="STRING" id="1793.AWC04_08075"/>
<reference evidence="7 8" key="1">
    <citation type="submission" date="2016-01" db="EMBL/GenBank/DDBJ databases">
        <title>The new phylogeny of the genus Mycobacterium.</title>
        <authorList>
            <person name="Tarcisio F."/>
            <person name="Conor M."/>
            <person name="Antonella G."/>
            <person name="Elisabetta G."/>
            <person name="Giulia F.S."/>
            <person name="Sara T."/>
            <person name="Anna F."/>
            <person name="Clotilde B."/>
            <person name="Roberto B."/>
            <person name="Veronica D.S."/>
            <person name="Fabio R."/>
            <person name="Monica P."/>
            <person name="Olivier J."/>
            <person name="Enrico T."/>
            <person name="Nicola S."/>
        </authorList>
    </citation>
    <scope>NUCLEOTIDE SEQUENCE [LARGE SCALE GENOMIC DNA]</scope>
    <source>
        <strain evidence="7 8">DSM 44179</strain>
    </source>
</reference>
<evidence type="ECO:0000256" key="4">
    <source>
        <dbReference type="ARBA" id="ARBA00022989"/>
    </source>
</evidence>
<keyword evidence="5 6" id="KW-0472">Membrane</keyword>
<dbReference type="PANTHER" id="PTHR43701">
    <property type="entry name" value="MEMBRANE TRANSPORTER PROTEIN MJ0441-RELATED"/>
    <property type="match status" value="1"/>
</dbReference>
<evidence type="ECO:0000313" key="8">
    <source>
        <dbReference type="Proteomes" id="UP000193484"/>
    </source>
</evidence>
<sequence>MSEPVFPATSHPATTSRSLTAAILAGVSVGALGGLIGLGGAEFRLPLLIAVFGFAALQAVIVNKAMSLIVVLTALPARLIAVPFSEVAAQWTIIANLLAGSLAGAWIGATWATRMRSATLYRILAVLLVVIAAALAAFHLNTVEPLALPPAIQLIAGLIAGALIGVVAALMGVAGGELLIPTIVLLYGIDIKLAGSLSLAVSLPTMLVAFARYSQDASFHILNANKAFVLTMAVGSILGTLLGAALLTVIPSGAIVPALVLILLVSAAKVWAHR</sequence>
<dbReference type="Pfam" id="PF01925">
    <property type="entry name" value="TauE"/>
    <property type="match status" value="1"/>
</dbReference>
<feature type="transmembrane region" description="Helical" evidence="6">
    <location>
        <begin position="152"/>
        <end position="173"/>
    </location>
</feature>
<feature type="transmembrane region" description="Helical" evidence="6">
    <location>
        <begin position="185"/>
        <end position="207"/>
    </location>
</feature>
<comment type="similarity">
    <text evidence="2 6">Belongs to the 4-toluene sulfonate uptake permease (TSUP) (TC 2.A.102) family.</text>
</comment>
<keyword evidence="4 6" id="KW-1133">Transmembrane helix</keyword>
<dbReference type="AlphaFoldDB" id="A0A1X1RFB4"/>
<dbReference type="PANTHER" id="PTHR43701:SF2">
    <property type="entry name" value="MEMBRANE TRANSPORTER PROTEIN YJNA-RELATED"/>
    <property type="match status" value="1"/>
</dbReference>
<evidence type="ECO:0000256" key="1">
    <source>
        <dbReference type="ARBA" id="ARBA00004141"/>
    </source>
</evidence>
<dbReference type="OrthoDB" id="5366030at2"/>